<keyword evidence="1" id="KW-0472">Membrane</keyword>
<keyword evidence="1" id="KW-1133">Transmembrane helix</keyword>
<dbReference type="RefSeq" id="WP_046997082.1">
    <property type="nucleotide sequence ID" value="NZ_JAIQ01000133.1"/>
</dbReference>
<dbReference type="AlphaFoldDB" id="A0A0G9JUY4"/>
<dbReference type="EMBL" id="JAIQ01000133">
    <property type="protein sequence ID" value="KLD98098.1"/>
    <property type="molecule type" value="Genomic_DNA"/>
</dbReference>
<sequence length="167" mass="18580">MKKLFKISLILFTPIYLFAHSLVLSLYDNNDGTISVVGEFNTGESAAGALVKLEAIHSGEILFQQRLTDDEMVIAIPKIPYKVILDGGEGHTQEKMGIAPQNGFEKVEEKKELKTETKKEEKPSRSLMQISSNPAVTISIILAFVLLFATIFISIKNTNKLLKEIQK</sequence>
<proteinExistence type="predicted"/>
<reference evidence="2 3" key="1">
    <citation type="submission" date="2014-01" db="EMBL/GenBank/DDBJ databases">
        <title>Development of a Comparative Genomic Fingerprinting Assay for High Resolution Genotyping of Arcobacter butzleri.</title>
        <authorList>
            <person name="Webb A.L."/>
            <person name="Inglis G.D."/>
            <person name="Kruczkiewicz P."/>
            <person name="Selinger L.B."/>
            <person name="Taboada E.N."/>
        </authorList>
    </citation>
    <scope>NUCLEOTIDE SEQUENCE [LARGE SCALE GENOMIC DNA]</scope>
    <source>
        <strain evidence="2 3">L348</strain>
    </source>
</reference>
<comment type="caution">
    <text evidence="2">The sequence shown here is derived from an EMBL/GenBank/DDBJ whole genome shotgun (WGS) entry which is preliminary data.</text>
</comment>
<accession>A0A0G9JUY4</accession>
<evidence type="ECO:0000256" key="1">
    <source>
        <dbReference type="SAM" id="Phobius"/>
    </source>
</evidence>
<name>A0A0G9JUY4_9BACT</name>
<evidence type="ECO:0000313" key="3">
    <source>
        <dbReference type="Proteomes" id="UP000035514"/>
    </source>
</evidence>
<feature type="transmembrane region" description="Helical" evidence="1">
    <location>
        <begin position="135"/>
        <end position="155"/>
    </location>
</feature>
<organism evidence="2 3">
    <name type="scientific">Aliarcobacter butzleri L348</name>
    <dbReference type="NCBI Taxonomy" id="1447256"/>
    <lineage>
        <taxon>Bacteria</taxon>
        <taxon>Pseudomonadati</taxon>
        <taxon>Campylobacterota</taxon>
        <taxon>Epsilonproteobacteria</taxon>
        <taxon>Campylobacterales</taxon>
        <taxon>Arcobacteraceae</taxon>
        <taxon>Aliarcobacter</taxon>
    </lineage>
</organism>
<protein>
    <submittedName>
        <fullName evidence="2">Uncharacterized protein</fullName>
    </submittedName>
</protein>
<dbReference type="PATRIC" id="fig|1447256.3.peg.1841"/>
<gene>
    <name evidence="2" type="ORF">AA20_09425</name>
</gene>
<dbReference type="Proteomes" id="UP000035514">
    <property type="component" value="Unassembled WGS sequence"/>
</dbReference>
<keyword evidence="1" id="KW-0812">Transmembrane</keyword>
<feature type="transmembrane region" description="Helical" evidence="1">
    <location>
        <begin position="7"/>
        <end position="27"/>
    </location>
</feature>
<evidence type="ECO:0000313" key="2">
    <source>
        <dbReference type="EMBL" id="KLD98098.1"/>
    </source>
</evidence>